<keyword evidence="2" id="KW-0732">Signal</keyword>
<feature type="region of interest" description="Disordered" evidence="1">
    <location>
        <begin position="419"/>
        <end position="449"/>
    </location>
</feature>
<gene>
    <name evidence="4" type="ORF">FE251_03170</name>
</gene>
<dbReference type="SUPFAM" id="SSF52317">
    <property type="entry name" value="Class I glutamine amidotransferase-like"/>
    <property type="match status" value="1"/>
</dbReference>
<evidence type="ECO:0000313" key="5">
    <source>
        <dbReference type="Proteomes" id="UP000313948"/>
    </source>
</evidence>
<evidence type="ECO:0000256" key="2">
    <source>
        <dbReference type="SAM" id="SignalP"/>
    </source>
</evidence>
<dbReference type="PANTHER" id="PTHR40469">
    <property type="entry name" value="SECRETED GLYCOSYL HYDROLASE"/>
    <property type="match status" value="1"/>
</dbReference>
<dbReference type="InterPro" id="IPR029010">
    <property type="entry name" value="ThuA-like"/>
</dbReference>
<keyword evidence="5" id="KW-1185">Reference proteome</keyword>
<dbReference type="EMBL" id="CP040899">
    <property type="protein sequence ID" value="QDB78488.1"/>
    <property type="molecule type" value="Genomic_DNA"/>
</dbReference>
<sequence>MTCPRDDSSEGRPAMKQHVSRVRAAVLTAAVALGAGMIAPTAVADEAEEDYSVLIVSRTLGFRHSHIPATTNAVIGLGEEHGFDVDVWDPAQPDLSMGTTPFTSTADLEKYATILFVSPVDGTNNMDPARPRLLDDSELAAFQGYIRGGGGYVGIHAATDTMHTVPWYSQLTGGGARFRNHPQNQQATMRVENPAHPSTAGLPAEWSRFDEWYNYTVNPRPDVHVLMTLDESTYNPGGGRMGEDHPIAWCQNFEGGRSWYTGAGHTNESWADPLWLGHVLSGIEWTAGLVSGGGDCVTFPEVEKILTDSTGGDAAAKAAFAALLASAKSAASAGDHDAALASLLQARTRAAGLGVDGLEGKVGDLIVWQRALSEDGGPSDADGIPVDVSIVDKPGALTLTVGDYGDGVELTAAGERPDRWRYTGDLPTLTVSDSRNSTQAAGGGWAATGQSSDFTSAAGDLPAEHLGWVPRVLTPRDGLVAGPASVTALDGGTGLATPSRLAAATAEGRRGTAELDARLILDVPVGTAEGDYSARVTVSLFPVD</sequence>
<evidence type="ECO:0000259" key="3">
    <source>
        <dbReference type="Pfam" id="PF06283"/>
    </source>
</evidence>
<feature type="domain" description="ThuA-like" evidence="3">
    <location>
        <begin position="53"/>
        <end position="286"/>
    </location>
</feature>
<feature type="signal peptide" evidence="2">
    <location>
        <begin position="1"/>
        <end position="44"/>
    </location>
</feature>
<evidence type="ECO:0000313" key="4">
    <source>
        <dbReference type="EMBL" id="QDB78488.1"/>
    </source>
</evidence>
<dbReference type="Proteomes" id="UP000313948">
    <property type="component" value="Chromosome"/>
</dbReference>
<dbReference type="Pfam" id="PF06283">
    <property type="entry name" value="ThuA"/>
    <property type="match status" value="1"/>
</dbReference>
<dbReference type="PANTHER" id="PTHR40469:SF2">
    <property type="entry name" value="GALACTOSE-BINDING DOMAIN-LIKE SUPERFAMILY PROTEIN"/>
    <property type="match status" value="1"/>
</dbReference>
<organism evidence="4 5">
    <name type="scientific">Georgenia wutianyii</name>
    <dbReference type="NCBI Taxonomy" id="2585135"/>
    <lineage>
        <taxon>Bacteria</taxon>
        <taxon>Bacillati</taxon>
        <taxon>Actinomycetota</taxon>
        <taxon>Actinomycetes</taxon>
        <taxon>Micrococcales</taxon>
        <taxon>Bogoriellaceae</taxon>
        <taxon>Georgenia</taxon>
    </lineage>
</organism>
<accession>A0ABX5VMA9</accession>
<name>A0ABX5VMA9_9MICO</name>
<reference evidence="4 5" key="1">
    <citation type="submission" date="2019-05" db="EMBL/GenBank/DDBJ databases">
        <title>Georgenia *** sp. nov., and Georgenia *** sp. nov., isolated from the intestinal contents of plateau pika (Ochotona curzoniae) in the Qinghai-Tibet plateau of China.</title>
        <authorList>
            <person name="Tian Z."/>
        </authorList>
    </citation>
    <scope>NUCLEOTIDE SEQUENCE [LARGE SCALE GENOMIC DNA]</scope>
    <source>
        <strain evidence="4 5">Z294</strain>
    </source>
</reference>
<dbReference type="InterPro" id="IPR029062">
    <property type="entry name" value="Class_I_gatase-like"/>
</dbReference>
<evidence type="ECO:0000256" key="1">
    <source>
        <dbReference type="SAM" id="MobiDB-lite"/>
    </source>
</evidence>
<proteinExistence type="predicted"/>
<feature type="chain" id="PRO_5047034086" evidence="2">
    <location>
        <begin position="45"/>
        <end position="544"/>
    </location>
</feature>
<protein>
    <submittedName>
        <fullName evidence="4">ThuA domain-containing protein</fullName>
    </submittedName>
</protein>
<dbReference type="Gene3D" id="3.40.50.880">
    <property type="match status" value="1"/>
</dbReference>